<keyword evidence="2" id="KW-0812">Transmembrane</keyword>
<dbReference type="AlphaFoldDB" id="A0A261ER45"/>
<evidence type="ECO:0000256" key="1">
    <source>
        <dbReference type="SAM" id="MobiDB-lite"/>
    </source>
</evidence>
<evidence type="ECO:0000256" key="2">
    <source>
        <dbReference type="SAM" id="Phobius"/>
    </source>
</evidence>
<keyword evidence="2" id="KW-0472">Membrane</keyword>
<organism evidence="3 4">
    <name type="scientific">Pseudoscardovia suis</name>
    <dbReference type="NCBI Taxonomy" id="987063"/>
    <lineage>
        <taxon>Bacteria</taxon>
        <taxon>Bacillati</taxon>
        <taxon>Actinomycetota</taxon>
        <taxon>Actinomycetes</taxon>
        <taxon>Bifidobacteriales</taxon>
        <taxon>Bifidobacteriaceae</taxon>
        <taxon>Pseudoscardovia</taxon>
    </lineage>
</organism>
<feature type="region of interest" description="Disordered" evidence="1">
    <location>
        <begin position="266"/>
        <end position="320"/>
    </location>
</feature>
<protein>
    <submittedName>
        <fullName evidence="3">Xyloglucanase</fullName>
    </submittedName>
</protein>
<evidence type="ECO:0000313" key="3">
    <source>
        <dbReference type="EMBL" id="OZG49321.1"/>
    </source>
</evidence>
<gene>
    <name evidence="3" type="ORF">PSSU_1579</name>
</gene>
<proteinExistence type="predicted"/>
<name>A0A261ER45_9BIFI</name>
<keyword evidence="2" id="KW-1133">Transmembrane helix</keyword>
<comment type="caution">
    <text evidence="3">The sequence shown here is derived from an EMBL/GenBank/DDBJ whole genome shotgun (WGS) entry which is preliminary data.</text>
</comment>
<evidence type="ECO:0000313" key="4">
    <source>
        <dbReference type="Proteomes" id="UP000216454"/>
    </source>
</evidence>
<feature type="region of interest" description="Disordered" evidence="1">
    <location>
        <begin position="86"/>
        <end position="144"/>
    </location>
</feature>
<keyword evidence="4" id="KW-1185">Reference proteome</keyword>
<feature type="transmembrane region" description="Helical" evidence="2">
    <location>
        <begin position="7"/>
        <end position="25"/>
    </location>
</feature>
<accession>A0A261ER45</accession>
<dbReference type="EMBL" id="MWWQ01000016">
    <property type="protein sequence ID" value="OZG49321.1"/>
    <property type="molecule type" value="Genomic_DNA"/>
</dbReference>
<reference evidence="3 4" key="1">
    <citation type="journal article" date="2017" name="BMC Genomics">
        <title>Comparative genomic and phylogenomic analyses of the Bifidobacteriaceae family.</title>
        <authorList>
            <person name="Lugli G.A."/>
            <person name="Milani C."/>
            <person name="Turroni F."/>
            <person name="Duranti S."/>
            <person name="Mancabelli L."/>
            <person name="Mangifesta M."/>
            <person name="Ferrario C."/>
            <person name="Modesto M."/>
            <person name="Mattarelli P."/>
            <person name="Jiri K."/>
            <person name="van Sinderen D."/>
            <person name="Ventura M."/>
        </authorList>
    </citation>
    <scope>NUCLEOTIDE SEQUENCE [LARGE SCALE GENOMIC DNA]</scope>
    <source>
        <strain evidence="3 4">DSM 24744</strain>
    </source>
</reference>
<feature type="compositionally biased region" description="Low complexity" evidence="1">
    <location>
        <begin position="91"/>
        <end position="129"/>
    </location>
</feature>
<sequence>MYRRRRIIAFFAAIVVLALVVFVVISDVRFAGAVGHAVYGKLHADEANAISRSNVPAPDPTLAKAHTAGIPDCTSDDVTLTLDEASKDSETGNSASSSASASDGASNGSSSDSSSVSSGASSSSSASSDADSDDTTTDNSTAEYLGTASFGSGITFTAVLNHKSKQNCLVNAASDSESLVVTSVWTGDVVYDSSVCDTDPVYLLMRDSDEDRRAISWGAYAQTTECVTNPTSSDAVPAGRYVVQLKLAGVDGVQSAQGEVYVTAAASGSDSASDSASGDASDSSSGSSSSDSGSASDASSAVTSSSSSSTSDDSTSAATE</sequence>
<dbReference type="Proteomes" id="UP000216454">
    <property type="component" value="Unassembled WGS sequence"/>
</dbReference>